<dbReference type="Proteomes" id="UP000266841">
    <property type="component" value="Unassembled WGS sequence"/>
</dbReference>
<proteinExistence type="predicted"/>
<accession>K0SWJ0</accession>
<gene>
    <name evidence="2" type="ORF">THAOC_13797</name>
</gene>
<feature type="non-terminal residue" evidence="2">
    <location>
        <position position="169"/>
    </location>
</feature>
<evidence type="ECO:0000313" key="2">
    <source>
        <dbReference type="EMBL" id="EJK65351.1"/>
    </source>
</evidence>
<comment type="caution">
    <text evidence="2">The sequence shown here is derived from an EMBL/GenBank/DDBJ whole genome shotgun (WGS) entry which is preliminary data.</text>
</comment>
<reference evidence="2 3" key="1">
    <citation type="journal article" date="2012" name="Genome Biol.">
        <title>Genome and low-iron response of an oceanic diatom adapted to chronic iron limitation.</title>
        <authorList>
            <person name="Lommer M."/>
            <person name="Specht M."/>
            <person name="Roy A.S."/>
            <person name="Kraemer L."/>
            <person name="Andreson R."/>
            <person name="Gutowska M.A."/>
            <person name="Wolf J."/>
            <person name="Bergner S.V."/>
            <person name="Schilhabel M.B."/>
            <person name="Klostermeier U.C."/>
            <person name="Beiko R.G."/>
            <person name="Rosenstiel P."/>
            <person name="Hippler M."/>
            <person name="Laroche J."/>
        </authorList>
    </citation>
    <scope>NUCLEOTIDE SEQUENCE [LARGE SCALE GENOMIC DNA]</scope>
    <source>
        <strain evidence="2 3">CCMP1005</strain>
    </source>
</reference>
<evidence type="ECO:0000313" key="3">
    <source>
        <dbReference type="Proteomes" id="UP000266841"/>
    </source>
</evidence>
<protein>
    <submittedName>
        <fullName evidence="2">Uncharacterized protein</fullName>
    </submittedName>
</protein>
<feature type="compositionally biased region" description="Basic and acidic residues" evidence="1">
    <location>
        <begin position="1"/>
        <end position="27"/>
    </location>
</feature>
<dbReference type="AlphaFoldDB" id="K0SWJ0"/>
<evidence type="ECO:0000256" key="1">
    <source>
        <dbReference type="SAM" id="MobiDB-lite"/>
    </source>
</evidence>
<feature type="region of interest" description="Disordered" evidence="1">
    <location>
        <begin position="1"/>
        <end position="169"/>
    </location>
</feature>
<organism evidence="2 3">
    <name type="scientific">Thalassiosira oceanica</name>
    <name type="common">Marine diatom</name>
    <dbReference type="NCBI Taxonomy" id="159749"/>
    <lineage>
        <taxon>Eukaryota</taxon>
        <taxon>Sar</taxon>
        <taxon>Stramenopiles</taxon>
        <taxon>Ochrophyta</taxon>
        <taxon>Bacillariophyta</taxon>
        <taxon>Coscinodiscophyceae</taxon>
        <taxon>Thalassiosirophycidae</taxon>
        <taxon>Thalassiosirales</taxon>
        <taxon>Thalassiosiraceae</taxon>
        <taxon>Thalassiosira</taxon>
    </lineage>
</organism>
<sequence>MRCDILDGAALRERRERIERQRRQLREEDGDGKDDGTDGGGGKNEEDGSSTPPLVEERRYADVESPGDGPVFRVIWGEGLDADAAGDKTTCPFDPYVLSGEADPPPPRGRDPRIGPVRRLRRRPRWRHNGRVRPRPGRVGRGGGGRPSGKAGTRSAAAAPPRAPLCDVT</sequence>
<dbReference type="EMBL" id="AGNL01015961">
    <property type="protein sequence ID" value="EJK65351.1"/>
    <property type="molecule type" value="Genomic_DNA"/>
</dbReference>
<name>K0SWJ0_THAOC</name>
<keyword evidence="3" id="KW-1185">Reference proteome</keyword>
<feature type="compositionally biased region" description="Basic residues" evidence="1">
    <location>
        <begin position="116"/>
        <end position="138"/>
    </location>
</feature>